<evidence type="ECO:0000313" key="1">
    <source>
        <dbReference type="EMBL" id="CAF4110813.1"/>
    </source>
</evidence>
<dbReference type="EMBL" id="CAJOBB010004974">
    <property type="protein sequence ID" value="CAF4110813.1"/>
    <property type="molecule type" value="Genomic_DNA"/>
</dbReference>
<accession>A0A819VK90</accession>
<proteinExistence type="predicted"/>
<dbReference type="AlphaFoldDB" id="A0A819VK90"/>
<evidence type="ECO:0000313" key="2">
    <source>
        <dbReference type="Proteomes" id="UP000663868"/>
    </source>
</evidence>
<name>A0A819VK90_9BILA</name>
<dbReference type="Proteomes" id="UP000663868">
    <property type="component" value="Unassembled WGS sequence"/>
</dbReference>
<protein>
    <submittedName>
        <fullName evidence="1">Uncharacterized protein</fullName>
    </submittedName>
</protein>
<organism evidence="1 2">
    <name type="scientific">Adineta steineri</name>
    <dbReference type="NCBI Taxonomy" id="433720"/>
    <lineage>
        <taxon>Eukaryota</taxon>
        <taxon>Metazoa</taxon>
        <taxon>Spiralia</taxon>
        <taxon>Gnathifera</taxon>
        <taxon>Rotifera</taxon>
        <taxon>Eurotatoria</taxon>
        <taxon>Bdelloidea</taxon>
        <taxon>Adinetida</taxon>
        <taxon>Adinetidae</taxon>
        <taxon>Adineta</taxon>
    </lineage>
</organism>
<reference evidence="1" key="1">
    <citation type="submission" date="2021-02" db="EMBL/GenBank/DDBJ databases">
        <authorList>
            <person name="Nowell W R."/>
        </authorList>
    </citation>
    <scope>NUCLEOTIDE SEQUENCE</scope>
</reference>
<gene>
    <name evidence="1" type="ORF">KXQ929_LOCUS35071</name>
</gene>
<comment type="caution">
    <text evidence="1">The sequence shown here is derived from an EMBL/GenBank/DDBJ whole genome shotgun (WGS) entry which is preliminary data.</text>
</comment>
<sequence>MSQSSNSAMNMNIFSELSTITTDDKVMSTEAEKGMKRAASEQLQGQGKKIMIDHHASSSTPKSLDQPKFVSASEMIINNRTSIQQIPEISDEEFLKMAIEFEKLHPQ</sequence>